<evidence type="ECO:0000313" key="7">
    <source>
        <dbReference type="Proteomes" id="UP000032726"/>
    </source>
</evidence>
<dbReference type="SUPFAM" id="SSF55068">
    <property type="entry name" value="Peptide methionine sulfoxide reductase"/>
    <property type="match status" value="1"/>
</dbReference>
<dbReference type="PATRIC" id="fig|516051.4.peg.2758"/>
<organism evidence="6 7">
    <name type="scientific">Flagellimonas lutaonensis</name>
    <dbReference type="NCBI Taxonomy" id="516051"/>
    <lineage>
        <taxon>Bacteria</taxon>
        <taxon>Pseudomonadati</taxon>
        <taxon>Bacteroidota</taxon>
        <taxon>Flavobacteriia</taxon>
        <taxon>Flavobacteriales</taxon>
        <taxon>Flavobacteriaceae</taxon>
        <taxon>Flagellimonas</taxon>
    </lineage>
</organism>
<keyword evidence="1 4" id="KW-0560">Oxidoreductase</keyword>
<dbReference type="PANTHER" id="PTHR43774">
    <property type="entry name" value="PEPTIDE METHIONINE SULFOXIDE REDUCTASE"/>
    <property type="match status" value="1"/>
</dbReference>
<dbReference type="Pfam" id="PF01625">
    <property type="entry name" value="PMSR"/>
    <property type="match status" value="1"/>
</dbReference>
<dbReference type="KEGG" id="mlt:VC82_2690"/>
<dbReference type="AlphaFoldDB" id="A0A0D5YVJ0"/>
<evidence type="ECO:0000256" key="4">
    <source>
        <dbReference type="HAMAP-Rule" id="MF_01401"/>
    </source>
</evidence>
<comment type="similarity">
    <text evidence="4">Belongs to the MsrA Met sulfoxide reductase family.</text>
</comment>
<dbReference type="OrthoDB" id="4174719at2"/>
<evidence type="ECO:0000256" key="1">
    <source>
        <dbReference type="ARBA" id="ARBA00023002"/>
    </source>
</evidence>
<dbReference type="RefSeq" id="WP_045802811.1">
    <property type="nucleotide sequence ID" value="NZ_CP011071.1"/>
</dbReference>
<reference evidence="6 7" key="1">
    <citation type="submission" date="2015-03" db="EMBL/GenBank/DDBJ databases">
        <title>Complete genome sequence of Muricauda lutaonensis CC-HSB-11T, isolated from a coastal hot spring.</title>
        <authorList>
            <person name="Kim K.M."/>
        </authorList>
    </citation>
    <scope>NUCLEOTIDE SEQUENCE [LARGE SCALE GENOMIC DNA]</scope>
    <source>
        <strain evidence="6 7">CC-HSB-11</strain>
    </source>
</reference>
<dbReference type="NCBIfam" id="TIGR00401">
    <property type="entry name" value="msrA"/>
    <property type="match status" value="1"/>
</dbReference>
<dbReference type="EMBL" id="CP011071">
    <property type="protein sequence ID" value="AKA36250.1"/>
    <property type="molecule type" value="Genomic_DNA"/>
</dbReference>
<feature type="domain" description="Peptide methionine sulphoxide reductase MsrA" evidence="5">
    <location>
        <begin position="11"/>
        <end position="164"/>
    </location>
</feature>
<proteinExistence type="inferred from homology"/>
<dbReference type="InterPro" id="IPR002569">
    <property type="entry name" value="Met_Sox_Rdtase_MsrA_dom"/>
</dbReference>
<dbReference type="GO" id="GO:0033744">
    <property type="term" value="F:L-methionine:thioredoxin-disulfide S-oxidoreductase activity"/>
    <property type="evidence" value="ECO:0007669"/>
    <property type="project" value="RHEA"/>
</dbReference>
<evidence type="ECO:0000256" key="3">
    <source>
        <dbReference type="ARBA" id="ARBA00048782"/>
    </source>
</evidence>
<dbReference type="PANTHER" id="PTHR43774:SF1">
    <property type="entry name" value="PEPTIDE METHIONINE SULFOXIDE REDUCTASE MSRA 2"/>
    <property type="match status" value="1"/>
</dbReference>
<sequence length="187" mass="21370">MDKQNKDSLETAIFAGGCFWCTEAVFQRLRGVKEVVSGYTGGHIKNPAYREICTGRTGHAEAIKITFDPSEITFRELMEVFFATHDPTQLNRQGNDVGTQYRSEIFYTSEKQKDEAEAFINQLEKENVFGASIVTAVSQEKPFYVAEEDHQNFYNEHRSQPYCQFIIDPKIKKLTSTFADKLNTVKS</sequence>
<dbReference type="InterPro" id="IPR036509">
    <property type="entry name" value="Met_Sox_Rdtase_MsrA_sf"/>
</dbReference>
<accession>A0A0D5YVJ0</accession>
<evidence type="ECO:0000313" key="6">
    <source>
        <dbReference type="EMBL" id="AKA36250.1"/>
    </source>
</evidence>
<dbReference type="GO" id="GO:0008113">
    <property type="term" value="F:peptide-methionine (S)-S-oxide reductase activity"/>
    <property type="evidence" value="ECO:0007669"/>
    <property type="project" value="UniProtKB-UniRule"/>
</dbReference>
<gene>
    <name evidence="4" type="primary">msrA</name>
    <name evidence="6" type="ORF">VC82_2690</name>
</gene>
<dbReference type="HOGENOM" id="CLU_031040_10_0_10"/>
<comment type="catalytic activity">
    <reaction evidence="2 4">
        <text>L-methionyl-[protein] + [thioredoxin]-disulfide + H2O = L-methionyl-(S)-S-oxide-[protein] + [thioredoxin]-dithiol</text>
        <dbReference type="Rhea" id="RHEA:14217"/>
        <dbReference type="Rhea" id="RHEA-COMP:10698"/>
        <dbReference type="Rhea" id="RHEA-COMP:10700"/>
        <dbReference type="Rhea" id="RHEA-COMP:12313"/>
        <dbReference type="Rhea" id="RHEA-COMP:12315"/>
        <dbReference type="ChEBI" id="CHEBI:15377"/>
        <dbReference type="ChEBI" id="CHEBI:16044"/>
        <dbReference type="ChEBI" id="CHEBI:29950"/>
        <dbReference type="ChEBI" id="CHEBI:44120"/>
        <dbReference type="ChEBI" id="CHEBI:50058"/>
        <dbReference type="EC" id="1.8.4.11"/>
    </reaction>
</comment>
<keyword evidence="7" id="KW-1185">Reference proteome</keyword>
<dbReference type="STRING" id="516051.VC82_2690"/>
<dbReference type="HAMAP" id="MF_01401">
    <property type="entry name" value="MsrA"/>
    <property type="match status" value="1"/>
</dbReference>
<dbReference type="Proteomes" id="UP000032726">
    <property type="component" value="Chromosome"/>
</dbReference>
<evidence type="ECO:0000259" key="5">
    <source>
        <dbReference type="Pfam" id="PF01625"/>
    </source>
</evidence>
<protein>
    <recommendedName>
        <fullName evidence="4">Peptide methionine sulfoxide reductase MsrA</fullName>
        <shortName evidence="4">Protein-methionine-S-oxide reductase</shortName>
        <ecNumber evidence="4">1.8.4.11</ecNumber>
    </recommendedName>
    <alternativeName>
        <fullName evidence="4">Peptide-methionine (S)-S-oxide reductase</fullName>
        <shortName evidence="4">Peptide Met(O) reductase</shortName>
    </alternativeName>
</protein>
<comment type="function">
    <text evidence="4">Has an important function as a repair enzyme for proteins that have been inactivated by oxidation. Catalyzes the reversible oxidation-reduction of methionine sulfoxide in proteins to methionine.</text>
</comment>
<evidence type="ECO:0000256" key="2">
    <source>
        <dbReference type="ARBA" id="ARBA00047806"/>
    </source>
</evidence>
<dbReference type="Gene3D" id="3.30.1060.10">
    <property type="entry name" value="Peptide methionine sulphoxide reductase MsrA"/>
    <property type="match status" value="1"/>
</dbReference>
<dbReference type="EC" id="1.8.4.11" evidence="4"/>
<comment type="catalytic activity">
    <reaction evidence="3 4">
        <text>[thioredoxin]-disulfide + L-methionine + H2O = L-methionine (S)-S-oxide + [thioredoxin]-dithiol</text>
        <dbReference type="Rhea" id="RHEA:19993"/>
        <dbReference type="Rhea" id="RHEA-COMP:10698"/>
        <dbReference type="Rhea" id="RHEA-COMP:10700"/>
        <dbReference type="ChEBI" id="CHEBI:15377"/>
        <dbReference type="ChEBI" id="CHEBI:29950"/>
        <dbReference type="ChEBI" id="CHEBI:50058"/>
        <dbReference type="ChEBI" id="CHEBI:57844"/>
        <dbReference type="ChEBI" id="CHEBI:58772"/>
        <dbReference type="EC" id="1.8.4.11"/>
    </reaction>
</comment>
<feature type="active site" evidence="4">
    <location>
        <position position="18"/>
    </location>
</feature>
<name>A0A0D5YVJ0_9FLAO</name>